<keyword evidence="11" id="KW-1185">Reference proteome</keyword>
<evidence type="ECO:0000259" key="8">
    <source>
        <dbReference type="Pfam" id="PF10192"/>
    </source>
</evidence>
<keyword evidence="3 6" id="KW-1133">Transmembrane helix</keyword>
<evidence type="ECO:0000256" key="1">
    <source>
        <dbReference type="ARBA" id="ARBA00004141"/>
    </source>
</evidence>
<dbReference type="InterPro" id="IPR019336">
    <property type="entry name" value="GPR180/TMEM145_TM"/>
</dbReference>
<evidence type="ECO:0000256" key="6">
    <source>
        <dbReference type="SAM" id="Phobius"/>
    </source>
</evidence>
<feature type="chain" id="PRO_5045954804" description="Intimal thickness related receptor IRP domain-containing protein" evidence="7">
    <location>
        <begin position="22"/>
        <end position="636"/>
    </location>
</feature>
<accession>A0ABR1B2J8</accession>
<reference evidence="10 11" key="1">
    <citation type="submission" date="2023-09" db="EMBL/GenBank/DDBJ databases">
        <title>Genomes of two closely related lineages of the louse Polyplax serrata with different host specificities.</title>
        <authorList>
            <person name="Martinu J."/>
            <person name="Tarabai H."/>
            <person name="Stefka J."/>
            <person name="Hypsa V."/>
        </authorList>
    </citation>
    <scope>NUCLEOTIDE SEQUENCE [LARGE SCALE GENOMIC DNA]</scope>
    <source>
        <strain evidence="10">98ZLc_SE</strain>
    </source>
</reference>
<evidence type="ECO:0000313" key="10">
    <source>
        <dbReference type="EMBL" id="KAK6633725.1"/>
    </source>
</evidence>
<sequence>MFVKIIVPLVVLAVLGLSAEGKYVQGHLITHENWAFVARFCFLSEAGLFEYNIEYDEDRFGTINLLLYYDAESQWPAVYKTNKTCSEKEAVLKVQQNQIVNLTSSFFENGCRRLKGQTSGKSISKGGGMVSCSNAKRFRSSRERWWFIAFSNCNSTKGLNVRYKFLMTNGPPGEYWHEHLSADEFYVLPILMTFALVYMLVILSIVMCSVELKARQFLHSTYKLFIVSVGFQELGVMCQCIAYVRYALDGTGHPRIKYFGQLNEAASEICFLLLLLLLAKGYTVTRGRLRLGSSIKLTIFMCLYVVCFCCLFIYEREYFDPGEVLYLYESAPGYGLIALRIVAWWMFIYSTIFTLKHYPEKVTFYYPFNIVGTLWFVAGPIVVLAANSQIDKWVRESVVCGAIHVIAFCGHLLFMVLTLPAKANKNFPYHVRTNQIGMMEITGISGNSSIYQFGHHPYAPGASVGVGDVPFELFSVSRHLDIREKPIDFESQPYPHLVSTRYPQTILLPVTIKNMNDNISPESSGYSTPKITEEEPVVEQRDQITRRITADVGNVDMIVADDRKIYTTDCIKKDSKETPAVPIEEFTKVTISKRRPETASTVSLNTAQKAQETTALSLDKLTDMFAAQSYKKPSSN</sequence>
<evidence type="ECO:0000256" key="7">
    <source>
        <dbReference type="SAM" id="SignalP"/>
    </source>
</evidence>
<evidence type="ECO:0000313" key="11">
    <source>
        <dbReference type="Proteomes" id="UP001359485"/>
    </source>
</evidence>
<keyword evidence="5" id="KW-0325">Glycoprotein</keyword>
<evidence type="ECO:0000256" key="4">
    <source>
        <dbReference type="ARBA" id="ARBA00023136"/>
    </source>
</evidence>
<proteinExistence type="predicted"/>
<keyword evidence="4 6" id="KW-0472">Membrane</keyword>
<dbReference type="InterPro" id="IPR053880">
    <property type="entry name" value="GPR180-like_N"/>
</dbReference>
<name>A0ABR1B2J8_POLSC</name>
<evidence type="ECO:0000259" key="9">
    <source>
        <dbReference type="Pfam" id="PF21892"/>
    </source>
</evidence>
<feature type="domain" description="GPR180-like N-terminal" evidence="9">
    <location>
        <begin position="24"/>
        <end position="163"/>
    </location>
</feature>
<dbReference type="PANTHER" id="PTHR23252">
    <property type="entry name" value="INTIMAL THICKNESS RECEPTOR-RELATED"/>
    <property type="match status" value="1"/>
</dbReference>
<evidence type="ECO:0000256" key="3">
    <source>
        <dbReference type="ARBA" id="ARBA00022989"/>
    </source>
</evidence>
<protein>
    <recommendedName>
        <fullName evidence="12">Intimal thickness related receptor IRP domain-containing protein</fullName>
    </recommendedName>
</protein>
<feature type="transmembrane region" description="Helical" evidence="6">
    <location>
        <begin position="295"/>
        <end position="314"/>
    </location>
</feature>
<feature type="transmembrane region" description="Helical" evidence="6">
    <location>
        <begin position="398"/>
        <end position="419"/>
    </location>
</feature>
<feature type="transmembrane region" description="Helical" evidence="6">
    <location>
        <begin position="265"/>
        <end position="283"/>
    </location>
</feature>
<feature type="transmembrane region" description="Helical" evidence="6">
    <location>
        <begin position="364"/>
        <end position="386"/>
    </location>
</feature>
<comment type="subcellular location">
    <subcellularLocation>
        <location evidence="1">Membrane</location>
        <topology evidence="1">Multi-pass membrane protein</topology>
    </subcellularLocation>
</comment>
<dbReference type="EMBL" id="JAWJWF010000004">
    <property type="protein sequence ID" value="KAK6633725.1"/>
    <property type="molecule type" value="Genomic_DNA"/>
</dbReference>
<dbReference type="InterPro" id="IPR047831">
    <property type="entry name" value="GPR180/TMEM145"/>
</dbReference>
<comment type="caution">
    <text evidence="10">The sequence shown here is derived from an EMBL/GenBank/DDBJ whole genome shotgun (WGS) entry which is preliminary data.</text>
</comment>
<keyword evidence="7" id="KW-0732">Signal</keyword>
<dbReference type="Pfam" id="PF21892">
    <property type="entry name" value="TMEM145_N"/>
    <property type="match status" value="1"/>
</dbReference>
<dbReference type="Pfam" id="PF10192">
    <property type="entry name" value="GPR180-TMEM145_TM"/>
    <property type="match status" value="1"/>
</dbReference>
<feature type="signal peptide" evidence="7">
    <location>
        <begin position="1"/>
        <end position="21"/>
    </location>
</feature>
<keyword evidence="2 6" id="KW-0812">Transmembrane</keyword>
<feature type="domain" description="GPR180/TMEM145 transmembrane" evidence="8">
    <location>
        <begin position="195"/>
        <end position="414"/>
    </location>
</feature>
<evidence type="ECO:0000256" key="2">
    <source>
        <dbReference type="ARBA" id="ARBA00022692"/>
    </source>
</evidence>
<feature type="transmembrane region" description="Helical" evidence="6">
    <location>
        <begin position="334"/>
        <end position="352"/>
    </location>
</feature>
<dbReference type="PANTHER" id="PTHR23252:SF24">
    <property type="entry name" value="TRANSMEMBRANE PROTEIN 145"/>
    <property type="match status" value="1"/>
</dbReference>
<evidence type="ECO:0008006" key="12">
    <source>
        <dbReference type="Google" id="ProtNLM"/>
    </source>
</evidence>
<dbReference type="Proteomes" id="UP001359485">
    <property type="component" value="Unassembled WGS sequence"/>
</dbReference>
<feature type="transmembrane region" description="Helical" evidence="6">
    <location>
        <begin position="186"/>
        <end position="212"/>
    </location>
</feature>
<evidence type="ECO:0000256" key="5">
    <source>
        <dbReference type="ARBA" id="ARBA00023180"/>
    </source>
</evidence>
<gene>
    <name evidence="10" type="ORF">RUM44_004332</name>
</gene>
<organism evidence="10 11">
    <name type="scientific">Polyplax serrata</name>
    <name type="common">Common mouse louse</name>
    <dbReference type="NCBI Taxonomy" id="468196"/>
    <lineage>
        <taxon>Eukaryota</taxon>
        <taxon>Metazoa</taxon>
        <taxon>Ecdysozoa</taxon>
        <taxon>Arthropoda</taxon>
        <taxon>Hexapoda</taxon>
        <taxon>Insecta</taxon>
        <taxon>Pterygota</taxon>
        <taxon>Neoptera</taxon>
        <taxon>Paraneoptera</taxon>
        <taxon>Psocodea</taxon>
        <taxon>Troctomorpha</taxon>
        <taxon>Phthiraptera</taxon>
        <taxon>Anoplura</taxon>
        <taxon>Polyplacidae</taxon>
        <taxon>Polyplax</taxon>
    </lineage>
</organism>